<dbReference type="EMBL" id="KZ824445">
    <property type="protein sequence ID" value="RAK99595.1"/>
    <property type="molecule type" value="Genomic_DNA"/>
</dbReference>
<dbReference type="AlphaFoldDB" id="A0A395GVQ4"/>
<keyword evidence="1" id="KW-0812">Transmembrane</keyword>
<protein>
    <submittedName>
        <fullName evidence="2">Uncharacterized protein</fullName>
    </submittedName>
</protein>
<dbReference type="GeneID" id="37224593"/>
<keyword evidence="1" id="KW-0472">Membrane</keyword>
<evidence type="ECO:0000256" key="1">
    <source>
        <dbReference type="SAM" id="Phobius"/>
    </source>
</evidence>
<proteinExistence type="predicted"/>
<keyword evidence="1" id="KW-1133">Transmembrane helix</keyword>
<evidence type="ECO:0000313" key="3">
    <source>
        <dbReference type="Proteomes" id="UP000249402"/>
    </source>
</evidence>
<name>A0A395GVQ4_9EURO</name>
<dbReference type="RefSeq" id="XP_025573923.1">
    <property type="nucleotide sequence ID" value="XM_025719728.1"/>
</dbReference>
<accession>A0A395GVQ4</accession>
<gene>
    <name evidence="2" type="ORF">BO80DRAFT_426295</name>
</gene>
<keyword evidence="3" id="KW-1185">Reference proteome</keyword>
<reference evidence="2 3" key="1">
    <citation type="submission" date="2018-02" db="EMBL/GenBank/DDBJ databases">
        <title>The genomes of Aspergillus section Nigri reveals drivers in fungal speciation.</title>
        <authorList>
            <consortium name="DOE Joint Genome Institute"/>
            <person name="Vesth T.C."/>
            <person name="Nybo J."/>
            <person name="Theobald S."/>
            <person name="Brandl J."/>
            <person name="Frisvad J.C."/>
            <person name="Nielsen K.F."/>
            <person name="Lyhne E.K."/>
            <person name="Kogle M.E."/>
            <person name="Kuo A."/>
            <person name="Riley R."/>
            <person name="Clum A."/>
            <person name="Nolan M."/>
            <person name="Lipzen A."/>
            <person name="Salamov A."/>
            <person name="Henrissat B."/>
            <person name="Wiebenga A."/>
            <person name="De vries R.P."/>
            <person name="Grigoriev I.V."/>
            <person name="Mortensen U.H."/>
            <person name="Andersen M.R."/>
            <person name="Baker S.E."/>
        </authorList>
    </citation>
    <scope>NUCLEOTIDE SEQUENCE [LARGE SCALE GENOMIC DNA]</scope>
    <source>
        <strain evidence="2 3">CBS 121593</strain>
    </source>
</reference>
<evidence type="ECO:0000313" key="2">
    <source>
        <dbReference type="EMBL" id="RAK99595.1"/>
    </source>
</evidence>
<dbReference type="Proteomes" id="UP000249402">
    <property type="component" value="Unassembled WGS sequence"/>
</dbReference>
<organism evidence="2 3">
    <name type="scientific">Aspergillus ibericus CBS 121593</name>
    <dbReference type="NCBI Taxonomy" id="1448316"/>
    <lineage>
        <taxon>Eukaryota</taxon>
        <taxon>Fungi</taxon>
        <taxon>Dikarya</taxon>
        <taxon>Ascomycota</taxon>
        <taxon>Pezizomycotina</taxon>
        <taxon>Eurotiomycetes</taxon>
        <taxon>Eurotiomycetidae</taxon>
        <taxon>Eurotiales</taxon>
        <taxon>Aspergillaceae</taxon>
        <taxon>Aspergillus</taxon>
        <taxon>Aspergillus subgen. Circumdati</taxon>
    </lineage>
</organism>
<dbReference type="VEuPathDB" id="FungiDB:BO80DRAFT_426295"/>
<sequence>MLASATPNLILLRSSFLAPEGAPLKPRSDGWMKFPRRRAPERRRAGMIPRNASTAIKWVIIMISCLTLALLLLCW</sequence>
<feature type="transmembrane region" description="Helical" evidence="1">
    <location>
        <begin position="55"/>
        <end position="74"/>
    </location>
</feature>